<evidence type="ECO:0000313" key="3">
    <source>
        <dbReference type="Proteomes" id="UP000216363"/>
    </source>
</evidence>
<name>A0A256GRR1_9HYPH</name>
<evidence type="ECO:0000256" key="1">
    <source>
        <dbReference type="SAM" id="MobiDB-lite"/>
    </source>
</evidence>
<dbReference type="AlphaFoldDB" id="A0A256GRR1"/>
<dbReference type="Proteomes" id="UP000216363">
    <property type="component" value="Unassembled WGS sequence"/>
</dbReference>
<organism evidence="2 3">
    <name type="scientific">Brucella lupini</name>
    <dbReference type="NCBI Taxonomy" id="255457"/>
    <lineage>
        <taxon>Bacteria</taxon>
        <taxon>Pseudomonadati</taxon>
        <taxon>Pseudomonadota</taxon>
        <taxon>Alphaproteobacteria</taxon>
        <taxon>Hyphomicrobiales</taxon>
        <taxon>Brucellaceae</taxon>
        <taxon>Brucella/Ochrobactrum group</taxon>
        <taxon>Brucella</taxon>
    </lineage>
</organism>
<proteinExistence type="predicted"/>
<comment type="caution">
    <text evidence="2">The sequence shown here is derived from an EMBL/GenBank/DDBJ whole genome shotgun (WGS) entry which is preliminary data.</text>
</comment>
<dbReference type="EMBL" id="NNRN01000046">
    <property type="protein sequence ID" value="OYR29822.1"/>
    <property type="molecule type" value="Genomic_DNA"/>
</dbReference>
<accession>A0A256GRR1</accession>
<sequence>MEGTPTPSSGEQGSGAFHSRMRSGERIRSNDIIQASGGACGGADGG</sequence>
<gene>
    <name evidence="2" type="ORF">CES86_2387</name>
</gene>
<evidence type="ECO:0000313" key="2">
    <source>
        <dbReference type="EMBL" id="OYR29822.1"/>
    </source>
</evidence>
<protein>
    <submittedName>
        <fullName evidence="2">Uncharacterized protein</fullName>
    </submittedName>
</protein>
<feature type="compositionally biased region" description="Polar residues" evidence="1">
    <location>
        <begin position="1"/>
        <end position="11"/>
    </location>
</feature>
<reference evidence="2 3" key="1">
    <citation type="submission" date="2017-07" db="EMBL/GenBank/DDBJ databases">
        <title>Draft genome of Ochrobactrum lupini type strain LUP21.</title>
        <authorList>
            <person name="Krzyzanowska D.M."/>
            <person name="Jafra S."/>
        </authorList>
    </citation>
    <scope>NUCLEOTIDE SEQUENCE [LARGE SCALE GENOMIC DNA]</scope>
    <source>
        <strain evidence="2 3">LUP21</strain>
    </source>
</reference>
<feature type="region of interest" description="Disordered" evidence="1">
    <location>
        <begin position="1"/>
        <end position="46"/>
    </location>
</feature>